<dbReference type="GeneID" id="20186374"/>
<dbReference type="PANTHER" id="PTHR40866:SF1">
    <property type="entry name" value="BED-TYPE DOMAIN-CONTAINING PROTEIN"/>
    <property type="match status" value="1"/>
</dbReference>
<dbReference type="EMBL" id="KI669626">
    <property type="protein sequence ID" value="ETN01470.1"/>
    <property type="molecule type" value="Genomic_DNA"/>
</dbReference>
<evidence type="ECO:0000313" key="1">
    <source>
        <dbReference type="EMBL" id="ETN01470.1"/>
    </source>
</evidence>
<reference evidence="1 2" key="2">
    <citation type="submission" date="2013-11" db="EMBL/GenBank/DDBJ databases">
        <title>The Genome Sequence of Phytophthora parasitica INRA-310.</title>
        <authorList>
            <consortium name="The Broad Institute Genomics Platform"/>
            <person name="Russ C."/>
            <person name="Tyler B."/>
            <person name="Panabieres F."/>
            <person name="Shan W."/>
            <person name="Tripathy S."/>
            <person name="Grunwald N."/>
            <person name="Machado M."/>
            <person name="Johnson C.S."/>
            <person name="Arredondo F."/>
            <person name="Hong C."/>
            <person name="Coffey M."/>
            <person name="Young S.K."/>
            <person name="Zeng Q."/>
            <person name="Gargeya S."/>
            <person name="Fitzgerald M."/>
            <person name="Abouelleil A."/>
            <person name="Alvarado L."/>
            <person name="Chapman S.B."/>
            <person name="Gainer-Dewar J."/>
            <person name="Goldberg J."/>
            <person name="Griggs A."/>
            <person name="Gujja S."/>
            <person name="Hansen M."/>
            <person name="Howarth C."/>
            <person name="Imamovic A."/>
            <person name="Ireland A."/>
            <person name="Larimer J."/>
            <person name="McCowan C."/>
            <person name="Murphy C."/>
            <person name="Pearson M."/>
            <person name="Poon T.W."/>
            <person name="Priest M."/>
            <person name="Roberts A."/>
            <person name="Saif S."/>
            <person name="Shea T."/>
            <person name="Sykes S."/>
            <person name="Wortman J."/>
            <person name="Nusbaum C."/>
            <person name="Birren B."/>
        </authorList>
    </citation>
    <scope>NUCLEOTIDE SEQUENCE [LARGE SCALE GENOMIC DNA]</scope>
    <source>
        <strain evidence="1 2">INRA-310</strain>
    </source>
</reference>
<gene>
    <name evidence="1" type="ORF">PPTG_17372</name>
</gene>
<dbReference type="AlphaFoldDB" id="W2PN62"/>
<accession>W2PN62</accession>
<name>W2PN62_PHYN3</name>
<dbReference type="VEuPathDB" id="FungiDB:PPTG_17372"/>
<dbReference type="Proteomes" id="UP000018817">
    <property type="component" value="Unassembled WGS sequence"/>
</dbReference>
<proteinExistence type="predicted"/>
<evidence type="ECO:0000313" key="2">
    <source>
        <dbReference type="Proteomes" id="UP000018817"/>
    </source>
</evidence>
<sequence>MAMPHLRQTARPSEREGYTNLIDHLQRAGSDATIDSAYKHILRHGTSIPVVNVSSLAKDIHEWIEWTVMENRPLSFWECELVRKNTTLPKINAKSRKGHIRALVDVVRSEIKANLAGQWLGLVFDGWSKNGYHFVIRSPSSPPKIHLTPPSVRLIYFRLNHSKPETLARTPSSTFLMTYSMRDNASVNISVGKKVKVP</sequence>
<reference evidence="2" key="1">
    <citation type="submission" date="2011-12" db="EMBL/GenBank/DDBJ databases">
        <authorList>
            <consortium name="The Broad Institute Genome Sequencing Platform"/>
            <person name="Russ C."/>
            <person name="Tyler B."/>
            <person name="Panabieres F."/>
            <person name="Shan W."/>
            <person name="Tripathy S."/>
            <person name="Grunwald N."/>
            <person name="Machado M."/>
            <person name="Young S.K."/>
            <person name="Zeng Q."/>
            <person name="Gargeya S."/>
            <person name="Fitzgerald M."/>
            <person name="Haas B."/>
            <person name="Abouelleil A."/>
            <person name="Alvarado L."/>
            <person name="Arachchi H.M."/>
            <person name="Berlin A."/>
            <person name="Chapman S.B."/>
            <person name="Gearin G."/>
            <person name="Goldberg J."/>
            <person name="Griggs A."/>
            <person name="Gujja S."/>
            <person name="Hansen M."/>
            <person name="Heiman D."/>
            <person name="Howarth C."/>
            <person name="Larimer J."/>
            <person name="Lui A."/>
            <person name="MacDonald P.J.P."/>
            <person name="McCowen C."/>
            <person name="Montmayeur A."/>
            <person name="Murphy C."/>
            <person name="Neiman D."/>
            <person name="Pearson M."/>
            <person name="Priest M."/>
            <person name="Roberts A."/>
            <person name="Saif S."/>
            <person name="Shea T."/>
            <person name="Sisk P."/>
            <person name="Stolte C."/>
            <person name="Sykes S."/>
            <person name="Wortman J."/>
            <person name="Nusbaum C."/>
            <person name="Birren B."/>
        </authorList>
    </citation>
    <scope>NUCLEOTIDE SEQUENCE [LARGE SCALE GENOMIC DNA]</scope>
    <source>
        <strain evidence="2">INRA-310</strain>
    </source>
</reference>
<protein>
    <submittedName>
        <fullName evidence="1">Uncharacterized protein</fullName>
    </submittedName>
</protein>
<dbReference type="RefSeq" id="XP_008913263.1">
    <property type="nucleotide sequence ID" value="XM_008915015.1"/>
</dbReference>
<dbReference type="OrthoDB" id="10272228at2759"/>
<organism evidence="1 2">
    <name type="scientific">Phytophthora nicotianae (strain INRA-310)</name>
    <name type="common">Phytophthora parasitica</name>
    <dbReference type="NCBI Taxonomy" id="761204"/>
    <lineage>
        <taxon>Eukaryota</taxon>
        <taxon>Sar</taxon>
        <taxon>Stramenopiles</taxon>
        <taxon>Oomycota</taxon>
        <taxon>Peronosporomycetes</taxon>
        <taxon>Peronosporales</taxon>
        <taxon>Peronosporaceae</taxon>
        <taxon>Phytophthora</taxon>
    </lineage>
</organism>
<dbReference type="PANTHER" id="PTHR40866">
    <property type="entry name" value="BED-TYPE DOMAIN-CONTAINING PROTEIN"/>
    <property type="match status" value="1"/>
</dbReference>